<dbReference type="InterPro" id="IPR036034">
    <property type="entry name" value="PDZ_sf"/>
</dbReference>
<reference evidence="4 5" key="1">
    <citation type="journal article" date="2024" name="BMC Genomics">
        <title>De novo assembly and annotation of Popillia japonica's genome with initial clues to its potential as an invasive pest.</title>
        <authorList>
            <person name="Cucini C."/>
            <person name="Boschi S."/>
            <person name="Funari R."/>
            <person name="Cardaioli E."/>
            <person name="Iannotti N."/>
            <person name="Marturano G."/>
            <person name="Paoli F."/>
            <person name="Bruttini M."/>
            <person name="Carapelli A."/>
            <person name="Frati F."/>
            <person name="Nardi F."/>
        </authorList>
    </citation>
    <scope>NUCLEOTIDE SEQUENCE [LARGE SCALE GENOMIC DNA]</scope>
    <source>
        <strain evidence="4">DMR45628</strain>
    </source>
</reference>
<dbReference type="SMART" id="SM00228">
    <property type="entry name" value="PDZ"/>
    <property type="match status" value="1"/>
</dbReference>
<sequence length="447" mass="50383">MSVSDPLIKDIKGCILAFLEEIKINHCISDSNSILLLFCQCLEKILNLGLVPVYNTFGFCKYIDPWVWLEKIIHDKNADISYNYLHCVENIKLCRNVITNTGKLRLLIRLCLIHRCLHIPIEYLKNYKKLNVVYKENSIIGDEILCEIFLSVLRQCSKINFKLNANNTSFLDLSWSMPELIKLEYVPCETLGMTVSFAGEKAIIMSIQPNSVASECGKIEVGDVLDSLNGVQICAATKGRLRTIFKSCKGRPIVLTIIKAVYSDTRQIYLPIISLLRHVRLDPDVLKNRVDPHYTKTDDHISNKNNSSGTGLKVTYMGCVQVGSRGDVKQIDKAVSNFLAPAISLTCDDSFLYEKVKKVVSFELGELGVRCIDPISSEIILKHSYMEISACGSVSTLQNYFAYIAGDEYCNLAKNFTCYIFFTKNSDIAYTILQSIGQGFHRTHFAV</sequence>
<accession>A0AAW1ICE3</accession>
<dbReference type="Gene3D" id="2.30.42.10">
    <property type="match status" value="1"/>
</dbReference>
<gene>
    <name evidence="4" type="ORF">QE152_g36731</name>
</gene>
<organism evidence="4 5">
    <name type="scientific">Popillia japonica</name>
    <name type="common">Japanese beetle</name>
    <dbReference type="NCBI Taxonomy" id="7064"/>
    <lineage>
        <taxon>Eukaryota</taxon>
        <taxon>Metazoa</taxon>
        <taxon>Ecdysozoa</taxon>
        <taxon>Arthropoda</taxon>
        <taxon>Hexapoda</taxon>
        <taxon>Insecta</taxon>
        <taxon>Pterygota</taxon>
        <taxon>Neoptera</taxon>
        <taxon>Endopterygota</taxon>
        <taxon>Coleoptera</taxon>
        <taxon>Polyphaga</taxon>
        <taxon>Scarabaeiformia</taxon>
        <taxon>Scarabaeidae</taxon>
        <taxon>Rutelinae</taxon>
        <taxon>Popillia</taxon>
    </lineage>
</organism>
<dbReference type="PROSITE" id="PS50826">
    <property type="entry name" value="RUN"/>
    <property type="match status" value="1"/>
</dbReference>
<dbReference type="Proteomes" id="UP001458880">
    <property type="component" value="Unassembled WGS sequence"/>
</dbReference>
<dbReference type="InterPro" id="IPR004012">
    <property type="entry name" value="Run_dom"/>
</dbReference>
<feature type="domain" description="PID" evidence="1">
    <location>
        <begin position="312"/>
        <end position="440"/>
    </location>
</feature>
<dbReference type="InterPro" id="IPR041489">
    <property type="entry name" value="PDZ_6"/>
</dbReference>
<dbReference type="InterPro" id="IPR001478">
    <property type="entry name" value="PDZ"/>
</dbReference>
<dbReference type="InterPro" id="IPR037213">
    <property type="entry name" value="Run_dom_sf"/>
</dbReference>
<dbReference type="Gene3D" id="2.30.29.30">
    <property type="entry name" value="Pleckstrin-homology domain (PH domain)/Phosphotyrosine-binding domain (PTB)"/>
    <property type="match status" value="1"/>
</dbReference>
<feature type="domain" description="RUN" evidence="3">
    <location>
        <begin position="29"/>
        <end position="168"/>
    </location>
</feature>
<evidence type="ECO:0000259" key="2">
    <source>
        <dbReference type="PROSITE" id="PS50106"/>
    </source>
</evidence>
<dbReference type="PROSITE" id="PS01179">
    <property type="entry name" value="PID"/>
    <property type="match status" value="1"/>
</dbReference>
<dbReference type="Pfam" id="PF17820">
    <property type="entry name" value="PDZ_6"/>
    <property type="match status" value="1"/>
</dbReference>
<dbReference type="Gene3D" id="1.20.58.900">
    <property type="match status" value="1"/>
</dbReference>
<evidence type="ECO:0000259" key="3">
    <source>
        <dbReference type="PROSITE" id="PS50826"/>
    </source>
</evidence>
<dbReference type="AlphaFoldDB" id="A0AAW1ICE3"/>
<dbReference type="InterPro" id="IPR006020">
    <property type="entry name" value="PTB/PI_dom"/>
</dbReference>
<name>A0AAW1ICE3_POPJA</name>
<dbReference type="EMBL" id="JASPKY010000664">
    <property type="protein sequence ID" value="KAK9687058.1"/>
    <property type="molecule type" value="Genomic_DNA"/>
</dbReference>
<dbReference type="Pfam" id="PF02759">
    <property type="entry name" value="RUN"/>
    <property type="match status" value="1"/>
</dbReference>
<dbReference type="Pfam" id="PF00640">
    <property type="entry name" value="PID"/>
    <property type="match status" value="1"/>
</dbReference>
<dbReference type="PANTHER" id="PTHR46753">
    <property type="entry name" value="FYVE AND COILED-COIL DOMAIN-CONTAINING PROTEIN 1"/>
    <property type="match status" value="1"/>
</dbReference>
<keyword evidence="5" id="KW-1185">Reference proteome</keyword>
<evidence type="ECO:0000259" key="1">
    <source>
        <dbReference type="PROSITE" id="PS01179"/>
    </source>
</evidence>
<comment type="caution">
    <text evidence="4">The sequence shown here is derived from an EMBL/GenBank/DDBJ whole genome shotgun (WGS) entry which is preliminary data.</text>
</comment>
<dbReference type="SUPFAM" id="SSF50729">
    <property type="entry name" value="PH domain-like"/>
    <property type="match status" value="1"/>
</dbReference>
<protein>
    <submittedName>
        <fullName evidence="4">RUN domain</fullName>
    </submittedName>
</protein>
<dbReference type="SUPFAM" id="SSF50156">
    <property type="entry name" value="PDZ domain-like"/>
    <property type="match status" value="1"/>
</dbReference>
<feature type="domain" description="PDZ" evidence="2">
    <location>
        <begin position="180"/>
        <end position="233"/>
    </location>
</feature>
<evidence type="ECO:0000313" key="4">
    <source>
        <dbReference type="EMBL" id="KAK9687058.1"/>
    </source>
</evidence>
<dbReference type="PROSITE" id="PS50106">
    <property type="entry name" value="PDZ"/>
    <property type="match status" value="1"/>
</dbReference>
<dbReference type="InterPro" id="IPR011993">
    <property type="entry name" value="PH-like_dom_sf"/>
</dbReference>
<dbReference type="CDD" id="cd17682">
    <property type="entry name" value="RUN_RUFY4_like"/>
    <property type="match status" value="1"/>
</dbReference>
<dbReference type="PANTHER" id="PTHR46753:SF3">
    <property type="entry name" value="PDZ DOMAIN-CONTAINING PROTEIN"/>
    <property type="match status" value="1"/>
</dbReference>
<proteinExistence type="predicted"/>
<evidence type="ECO:0000313" key="5">
    <source>
        <dbReference type="Proteomes" id="UP001458880"/>
    </source>
</evidence>
<dbReference type="SUPFAM" id="SSF140741">
    <property type="entry name" value="RUN domain-like"/>
    <property type="match status" value="1"/>
</dbReference>